<evidence type="ECO:0000313" key="2">
    <source>
        <dbReference type="Proteomes" id="UP001221757"/>
    </source>
</evidence>
<keyword evidence="2" id="KW-1185">Reference proteome</keyword>
<gene>
    <name evidence="1" type="ORF">B0H17DRAFT_1084810</name>
</gene>
<comment type="caution">
    <text evidence="1">The sequence shown here is derived from an EMBL/GenBank/DDBJ whole genome shotgun (WGS) entry which is preliminary data.</text>
</comment>
<dbReference type="Proteomes" id="UP001221757">
    <property type="component" value="Unassembled WGS sequence"/>
</dbReference>
<protein>
    <submittedName>
        <fullName evidence="1">Uncharacterized protein</fullName>
    </submittedName>
</protein>
<dbReference type="AlphaFoldDB" id="A0AAD7D082"/>
<proteinExistence type="predicted"/>
<sequence>MVDINEDVFSQILSHVCDSKNLYTILVALPKSHLLFPVALARLWELPVYLDSYDPRAAVASQKVLDYLLDTSGPRLLAESIRHLDVSIEHKDLDSQRRRMRGPPVLDRTASGFRLPGDVLALYERLPELFKRTVNLESLDYHSRPGIAMESKHVEPLQHLERLRRFAVNCALRDREVDIPAGAGPGELSAQYDAENWQIEPFFSTVGPLIISLDLRNINQTMFAALTGQTDVFTSYHTLEHLKLDITEGVWDWNGGGSPAMGASPDFKFPCLGFPSVKRFELIVCDKTLQESQKGPLDLVHCNLLTELSIIVRHSIFWMAYETLKLFEALSPLDLPALSHLEIKDSTRNTERHYWSSTDNQLGWKREGRVYFGLVPSFLGSIRAGGLPNLTSLWVDERILVLPHRCAVRDLLDPESDEETYIIWTQSLRAAFGQLESLRVGFGPINHTDAGRILDLCDPAKLSQFGFEWNWHDYARDEEISAGLLAHLARFPKLNDIHILFPRPETQLSGRPDPVVDARTLSDVTSIFKCNGNICRVGIGNSVVWERDPSQGASAILFVSDGSTAPNAAVSKFFHAGYMPKYFPGGVLPRLDASNPDSDNFIPPRPVRGEEIEQLRDLLQRIVA</sequence>
<accession>A0AAD7D082</accession>
<dbReference type="EMBL" id="JARKIE010000171">
    <property type="protein sequence ID" value="KAJ7671848.1"/>
    <property type="molecule type" value="Genomic_DNA"/>
</dbReference>
<evidence type="ECO:0000313" key="1">
    <source>
        <dbReference type="EMBL" id="KAJ7671848.1"/>
    </source>
</evidence>
<name>A0AAD7D082_MYCRO</name>
<organism evidence="1 2">
    <name type="scientific">Mycena rosella</name>
    <name type="common">Pink bonnet</name>
    <name type="synonym">Agaricus rosellus</name>
    <dbReference type="NCBI Taxonomy" id="1033263"/>
    <lineage>
        <taxon>Eukaryota</taxon>
        <taxon>Fungi</taxon>
        <taxon>Dikarya</taxon>
        <taxon>Basidiomycota</taxon>
        <taxon>Agaricomycotina</taxon>
        <taxon>Agaricomycetes</taxon>
        <taxon>Agaricomycetidae</taxon>
        <taxon>Agaricales</taxon>
        <taxon>Marasmiineae</taxon>
        <taxon>Mycenaceae</taxon>
        <taxon>Mycena</taxon>
    </lineage>
</organism>
<reference evidence="1" key="1">
    <citation type="submission" date="2023-03" db="EMBL/GenBank/DDBJ databases">
        <title>Massive genome expansion in bonnet fungi (Mycena s.s.) driven by repeated elements and novel gene families across ecological guilds.</title>
        <authorList>
            <consortium name="Lawrence Berkeley National Laboratory"/>
            <person name="Harder C.B."/>
            <person name="Miyauchi S."/>
            <person name="Viragh M."/>
            <person name="Kuo A."/>
            <person name="Thoen E."/>
            <person name="Andreopoulos B."/>
            <person name="Lu D."/>
            <person name="Skrede I."/>
            <person name="Drula E."/>
            <person name="Henrissat B."/>
            <person name="Morin E."/>
            <person name="Kohler A."/>
            <person name="Barry K."/>
            <person name="LaButti K."/>
            <person name="Morin E."/>
            <person name="Salamov A."/>
            <person name="Lipzen A."/>
            <person name="Mereny Z."/>
            <person name="Hegedus B."/>
            <person name="Baldrian P."/>
            <person name="Stursova M."/>
            <person name="Weitz H."/>
            <person name="Taylor A."/>
            <person name="Grigoriev I.V."/>
            <person name="Nagy L.G."/>
            <person name="Martin F."/>
            <person name="Kauserud H."/>
        </authorList>
    </citation>
    <scope>NUCLEOTIDE SEQUENCE</scope>
    <source>
        <strain evidence="1">CBHHK067</strain>
    </source>
</reference>